<sequence>MRRLPLAGLLLFSMAQATDADDLLSALKRARTLEARGQVQVTVNFPPRPDPVRLLGKLPALPFRPALLAKNFEVVRGAADTVAGRPAVRFELTPKVGQAPRWTLWMDSAWNIPLAFEERRADGALARQAVFVKVGESPVKVAVTLPAVPAGLHAALKGALLGLKLPAGFTPVSLKRAGQRLEITLSDGANTLLLVLAPRNVQPANGVASRRVGGRFVWLVGNLPSSVLAGALTGIKSIDETALGTFLPTADSK</sequence>
<accession>A0ABP9VD68</accession>
<protein>
    <recommendedName>
        <fullName evidence="3">Sigma E regulatory protein, MucB/RseB</fullName>
    </recommendedName>
</protein>
<dbReference type="Gene3D" id="2.50.20.10">
    <property type="entry name" value="Lipoprotein localisation LolA/LolB/LppX"/>
    <property type="match status" value="1"/>
</dbReference>
<evidence type="ECO:0008006" key="3">
    <source>
        <dbReference type="Google" id="ProtNLM"/>
    </source>
</evidence>
<evidence type="ECO:0000313" key="1">
    <source>
        <dbReference type="EMBL" id="GAA5501667.1"/>
    </source>
</evidence>
<gene>
    <name evidence="1" type="ORF">Dxin01_01404</name>
</gene>
<dbReference type="Proteomes" id="UP001458946">
    <property type="component" value="Unassembled WGS sequence"/>
</dbReference>
<name>A0ABP9VD68_9DEIO</name>
<comment type="caution">
    <text evidence="1">The sequence shown here is derived from an EMBL/GenBank/DDBJ whole genome shotgun (WGS) entry which is preliminary data.</text>
</comment>
<keyword evidence="2" id="KW-1185">Reference proteome</keyword>
<proteinExistence type="predicted"/>
<dbReference type="RefSeq" id="WP_353541636.1">
    <property type="nucleotide sequence ID" value="NZ_BAABRN010000012.1"/>
</dbReference>
<dbReference type="EMBL" id="BAABRN010000012">
    <property type="protein sequence ID" value="GAA5501667.1"/>
    <property type="molecule type" value="Genomic_DNA"/>
</dbReference>
<organism evidence="1 2">
    <name type="scientific">Deinococcus xinjiangensis</name>
    <dbReference type="NCBI Taxonomy" id="457454"/>
    <lineage>
        <taxon>Bacteria</taxon>
        <taxon>Thermotogati</taxon>
        <taxon>Deinococcota</taxon>
        <taxon>Deinococci</taxon>
        <taxon>Deinococcales</taxon>
        <taxon>Deinococcaceae</taxon>
        <taxon>Deinococcus</taxon>
    </lineage>
</organism>
<reference evidence="1 2" key="1">
    <citation type="submission" date="2024-02" db="EMBL/GenBank/DDBJ databases">
        <title>Deinococcus xinjiangensis NBRC 107630.</title>
        <authorList>
            <person name="Ichikawa N."/>
            <person name="Katano-Makiyama Y."/>
            <person name="Hidaka K."/>
        </authorList>
    </citation>
    <scope>NUCLEOTIDE SEQUENCE [LARGE SCALE GENOMIC DNA]</scope>
    <source>
        <strain evidence="1 2">NBRC 107630</strain>
    </source>
</reference>
<evidence type="ECO:0000313" key="2">
    <source>
        <dbReference type="Proteomes" id="UP001458946"/>
    </source>
</evidence>